<dbReference type="Gene3D" id="3.40.50.300">
    <property type="entry name" value="P-loop containing nucleotide triphosphate hydrolases"/>
    <property type="match status" value="1"/>
</dbReference>
<accession>A0A1J4T7E3</accession>
<evidence type="ECO:0000313" key="1">
    <source>
        <dbReference type="EMBL" id="OIO07289.1"/>
    </source>
</evidence>
<dbReference type="PANTHER" id="PTHR11669:SF8">
    <property type="entry name" value="DNA POLYMERASE III SUBUNIT DELTA"/>
    <property type="match status" value="1"/>
</dbReference>
<proteinExistence type="predicted"/>
<dbReference type="EMBL" id="MNUV01000044">
    <property type="protein sequence ID" value="OIO07289.1"/>
    <property type="molecule type" value="Genomic_DNA"/>
</dbReference>
<dbReference type="InterPro" id="IPR050238">
    <property type="entry name" value="DNA_Rep/Repair_Clamp_Loader"/>
</dbReference>
<dbReference type="AlphaFoldDB" id="A0A1J4T7E3"/>
<evidence type="ECO:0008006" key="3">
    <source>
        <dbReference type="Google" id="ProtNLM"/>
    </source>
</evidence>
<dbReference type="InterPro" id="IPR027417">
    <property type="entry name" value="P-loop_NTPase"/>
</dbReference>
<organism evidence="1 2">
    <name type="scientific">Candidatus Falkowbacteria bacterium CG1_02_41_21</name>
    <dbReference type="NCBI Taxonomy" id="1805147"/>
    <lineage>
        <taxon>Bacteria</taxon>
        <taxon>Candidatus Falkowiibacteriota</taxon>
    </lineage>
</organism>
<evidence type="ECO:0000313" key="2">
    <source>
        <dbReference type="Proteomes" id="UP000182860"/>
    </source>
</evidence>
<gene>
    <name evidence="1" type="ORF">AUJ35_02335</name>
</gene>
<name>A0A1J4T7E3_9BACT</name>
<dbReference type="Pfam" id="PF13177">
    <property type="entry name" value="DNA_pol3_delta2"/>
    <property type="match status" value="1"/>
</dbReference>
<comment type="caution">
    <text evidence="1">The sequence shown here is derived from an EMBL/GenBank/DDBJ whole genome shotgun (WGS) entry which is preliminary data.</text>
</comment>
<dbReference type="PANTHER" id="PTHR11669">
    <property type="entry name" value="REPLICATION FACTOR C / DNA POLYMERASE III GAMMA-TAU SUBUNIT"/>
    <property type="match status" value="1"/>
</dbReference>
<sequence>MGKVKSTIEFSWPLIGNTAAIDFLTKSLMNRRLAQTYIFAGPEHLGKNTIAYCFAKNLLLLDENRQENLADLDESKMSLSGDFHVVQREPGKKNISIEQIRDLIKILEMSSFANSYKIGIIKEAETISEQGMNALLKILEEPRSQVVIILITAHLEAILKTIVSRSQVVNFYPVRTEIIHDHLVDYYKLNPALAKNLSRLALGRPPLAIKFLEDKEFYQNYLAAVNFFLTILENQIPDRFKLIAKWIMAHKGESDLSLLAGDLISVWEAVGRDLLLISSGSQNLLQHEVAKDALLKVKNNYEAGDWLRVLKLLKLSRNYLSANVNYKNVLENIAINI</sequence>
<protein>
    <recommendedName>
        <fullName evidence="3">DNA polymerase III subunit delta</fullName>
    </recommendedName>
</protein>
<reference evidence="1 2" key="1">
    <citation type="journal article" date="2016" name="Environ. Microbiol.">
        <title>Genomic resolution of a cold subsurface aquifer community provides metabolic insights for novel microbes adapted to high CO concentrations.</title>
        <authorList>
            <person name="Probst A.J."/>
            <person name="Castelle C.J."/>
            <person name="Singh A."/>
            <person name="Brown C.T."/>
            <person name="Anantharaman K."/>
            <person name="Sharon I."/>
            <person name="Hug L.A."/>
            <person name="Burstein D."/>
            <person name="Emerson J.B."/>
            <person name="Thomas B.C."/>
            <person name="Banfield J.F."/>
        </authorList>
    </citation>
    <scope>NUCLEOTIDE SEQUENCE [LARGE SCALE GENOMIC DNA]</scope>
    <source>
        <strain evidence="1">CG1_02_41_21</strain>
    </source>
</reference>
<dbReference type="GO" id="GO:0006261">
    <property type="term" value="P:DNA-templated DNA replication"/>
    <property type="evidence" value="ECO:0007669"/>
    <property type="project" value="TreeGrafter"/>
</dbReference>
<dbReference type="SUPFAM" id="SSF52540">
    <property type="entry name" value="P-loop containing nucleoside triphosphate hydrolases"/>
    <property type="match status" value="1"/>
</dbReference>
<dbReference type="Proteomes" id="UP000182860">
    <property type="component" value="Unassembled WGS sequence"/>
</dbReference>